<dbReference type="OrthoDB" id="2604865at2"/>
<accession>A0A010ZTB2</accession>
<protein>
    <submittedName>
        <fullName evidence="1">Uncharacterized protein</fullName>
    </submittedName>
</protein>
<proteinExistence type="predicted"/>
<dbReference type="Proteomes" id="UP000021053">
    <property type="component" value="Unassembled WGS sequence"/>
</dbReference>
<dbReference type="Pfam" id="PF13376">
    <property type="entry name" value="OmdA"/>
    <property type="match status" value="1"/>
</dbReference>
<keyword evidence="2" id="KW-1185">Reference proteome</keyword>
<evidence type="ECO:0000313" key="1">
    <source>
        <dbReference type="EMBL" id="EXG81944.1"/>
    </source>
</evidence>
<evidence type="ECO:0000313" key="2">
    <source>
        <dbReference type="Proteomes" id="UP000021053"/>
    </source>
</evidence>
<dbReference type="AlphaFoldDB" id="A0A010ZTB2"/>
<name>A0A010ZTB2_9ACTN</name>
<dbReference type="HOGENOM" id="CLU_133235_1_0_11"/>
<sequence>MGQTLRLSAILEPRGPAGAFVLTDEQAAALGDGKKAFPVTVTVNGVTLALRLARMGGENMIGLAKAARAQAGVELGATYDVQISADAGERTVEVPADLAAALAADPAAESAFTGLAYSHRKEFVRWVTEAKREATRADRVVKTVEMVRAGTTR</sequence>
<dbReference type="SUPFAM" id="SSF141694">
    <property type="entry name" value="AF2212/PG0164-like"/>
    <property type="match status" value="1"/>
</dbReference>
<dbReference type="Gene3D" id="2.40.30.100">
    <property type="entry name" value="AF2212/PG0164-like"/>
    <property type="match status" value="1"/>
</dbReference>
<dbReference type="Pfam" id="PF08922">
    <property type="entry name" value="DUF1905"/>
    <property type="match status" value="1"/>
</dbReference>
<dbReference type="RefSeq" id="WP_035851460.1">
    <property type="nucleotide sequence ID" value="NZ_KK073874.1"/>
</dbReference>
<dbReference type="InterPro" id="IPR015018">
    <property type="entry name" value="DUF1905"/>
</dbReference>
<dbReference type="PATRIC" id="fig|927661.3.peg.3028"/>
<comment type="caution">
    <text evidence="1">The sequence shown here is derived from an EMBL/GenBank/DDBJ whole genome shotgun (WGS) entry which is preliminary data.</text>
</comment>
<dbReference type="EMBL" id="JFBT01000001">
    <property type="protein sequence ID" value="EXG81944.1"/>
    <property type="molecule type" value="Genomic_DNA"/>
</dbReference>
<organism evidence="1 2">
    <name type="scientific">Cryptosporangium arvum DSM 44712</name>
    <dbReference type="NCBI Taxonomy" id="927661"/>
    <lineage>
        <taxon>Bacteria</taxon>
        <taxon>Bacillati</taxon>
        <taxon>Actinomycetota</taxon>
        <taxon>Actinomycetes</taxon>
        <taxon>Cryptosporangiales</taxon>
        <taxon>Cryptosporangiaceae</taxon>
        <taxon>Cryptosporangium</taxon>
    </lineage>
</organism>
<dbReference type="InterPro" id="IPR037079">
    <property type="entry name" value="AF2212/PG0164-like_sf"/>
</dbReference>
<gene>
    <name evidence="1" type="ORF">CryarDRAFT_3069</name>
</gene>
<reference evidence="1 2" key="1">
    <citation type="submission" date="2013-07" db="EMBL/GenBank/DDBJ databases">
        <authorList>
            <consortium name="DOE Joint Genome Institute"/>
            <person name="Eisen J."/>
            <person name="Huntemann M."/>
            <person name="Han J."/>
            <person name="Chen A."/>
            <person name="Kyrpides N."/>
            <person name="Mavromatis K."/>
            <person name="Markowitz V."/>
            <person name="Palaniappan K."/>
            <person name="Ivanova N."/>
            <person name="Schaumberg A."/>
            <person name="Pati A."/>
            <person name="Liolios K."/>
            <person name="Nordberg H.P."/>
            <person name="Cantor M.N."/>
            <person name="Hua S.X."/>
            <person name="Woyke T."/>
        </authorList>
    </citation>
    <scope>NUCLEOTIDE SEQUENCE [LARGE SCALE GENOMIC DNA]</scope>
    <source>
        <strain evidence="1 2">DSM 44712</strain>
    </source>
</reference>